<reference evidence="1" key="1">
    <citation type="submission" date="2020-08" db="EMBL/GenBank/DDBJ databases">
        <title>Multicomponent nature underlies the extraordinary mechanical properties of spider dragline silk.</title>
        <authorList>
            <person name="Kono N."/>
            <person name="Nakamura H."/>
            <person name="Mori M."/>
            <person name="Yoshida Y."/>
            <person name="Ohtoshi R."/>
            <person name="Malay A.D."/>
            <person name="Moran D.A.P."/>
            <person name="Tomita M."/>
            <person name="Numata K."/>
            <person name="Arakawa K."/>
        </authorList>
    </citation>
    <scope>NUCLEOTIDE SEQUENCE</scope>
</reference>
<evidence type="ECO:0000313" key="2">
    <source>
        <dbReference type="Proteomes" id="UP000886998"/>
    </source>
</evidence>
<dbReference type="OrthoDB" id="10451913at2759"/>
<keyword evidence="2" id="KW-1185">Reference proteome</keyword>
<organism evidence="1 2">
    <name type="scientific">Trichonephila inaurata madagascariensis</name>
    <dbReference type="NCBI Taxonomy" id="2747483"/>
    <lineage>
        <taxon>Eukaryota</taxon>
        <taxon>Metazoa</taxon>
        <taxon>Ecdysozoa</taxon>
        <taxon>Arthropoda</taxon>
        <taxon>Chelicerata</taxon>
        <taxon>Arachnida</taxon>
        <taxon>Araneae</taxon>
        <taxon>Araneomorphae</taxon>
        <taxon>Entelegynae</taxon>
        <taxon>Araneoidea</taxon>
        <taxon>Nephilidae</taxon>
        <taxon>Trichonephila</taxon>
        <taxon>Trichonephila inaurata</taxon>
    </lineage>
</organism>
<dbReference type="EMBL" id="BMAV01013433">
    <property type="protein sequence ID" value="GFY61125.1"/>
    <property type="molecule type" value="Genomic_DNA"/>
</dbReference>
<protein>
    <submittedName>
        <fullName evidence="1">Uncharacterized protein</fullName>
    </submittedName>
</protein>
<name>A0A8X7C9M2_9ARAC</name>
<proteinExistence type="predicted"/>
<dbReference type="AlphaFoldDB" id="A0A8X7C9M2"/>
<gene>
    <name evidence="1" type="ORF">TNIN_217431</name>
</gene>
<accession>A0A8X7C9M2</accession>
<sequence length="110" mass="12300">MEGGCPFPFPQSPSFLPCGQLEIELATGPSWPKAFFLPPFLLEGVPTPLLANQSNSSEVQDKGGEKIVWWCFYDRTFLSIGEEKKVRKCRLVFRPPNDSSSPIKVKSPNK</sequence>
<comment type="caution">
    <text evidence="1">The sequence shown here is derived from an EMBL/GenBank/DDBJ whole genome shotgun (WGS) entry which is preliminary data.</text>
</comment>
<evidence type="ECO:0000313" key="1">
    <source>
        <dbReference type="EMBL" id="GFY61125.1"/>
    </source>
</evidence>
<dbReference type="Proteomes" id="UP000886998">
    <property type="component" value="Unassembled WGS sequence"/>
</dbReference>